<feature type="non-terminal residue" evidence="2">
    <location>
        <position position="100"/>
    </location>
</feature>
<name>A0A0K8ST01_LYGHE</name>
<evidence type="ECO:0000256" key="1">
    <source>
        <dbReference type="SAM" id="MobiDB-lite"/>
    </source>
</evidence>
<organism evidence="2">
    <name type="scientific">Lygus hesperus</name>
    <name type="common">Western plant bug</name>
    <dbReference type="NCBI Taxonomy" id="30085"/>
    <lineage>
        <taxon>Eukaryota</taxon>
        <taxon>Metazoa</taxon>
        <taxon>Ecdysozoa</taxon>
        <taxon>Arthropoda</taxon>
        <taxon>Hexapoda</taxon>
        <taxon>Insecta</taxon>
        <taxon>Pterygota</taxon>
        <taxon>Neoptera</taxon>
        <taxon>Paraneoptera</taxon>
        <taxon>Hemiptera</taxon>
        <taxon>Heteroptera</taxon>
        <taxon>Panheteroptera</taxon>
        <taxon>Cimicomorpha</taxon>
        <taxon>Miridae</taxon>
        <taxon>Mirini</taxon>
        <taxon>Lygus</taxon>
    </lineage>
</organism>
<sequence>PLVEEVDLIEANPDYAWVKLPDGRETTVSLRHLAPKSDFLMHENDQQEDAIDSLQPITERSHEPQLQLQPHPEPSSTPPLEAAGGSKEVPSAQDQDQSTP</sequence>
<feature type="non-terminal residue" evidence="2">
    <location>
        <position position="1"/>
    </location>
</feature>
<proteinExistence type="predicted"/>
<reference evidence="2" key="1">
    <citation type="submission" date="2014-09" db="EMBL/GenBank/DDBJ databases">
        <authorList>
            <person name="Magalhaes I.L.F."/>
            <person name="Oliveira U."/>
            <person name="Santos F.R."/>
            <person name="Vidigal T.H.D.A."/>
            <person name="Brescovit A.D."/>
            <person name="Santos A.J."/>
        </authorList>
    </citation>
    <scope>NUCLEOTIDE SEQUENCE</scope>
</reference>
<dbReference type="EMBL" id="GBRD01009391">
    <property type="protein sequence ID" value="JAG56433.1"/>
    <property type="molecule type" value="Transcribed_RNA"/>
</dbReference>
<evidence type="ECO:0000313" key="2">
    <source>
        <dbReference type="EMBL" id="JAG56433.1"/>
    </source>
</evidence>
<dbReference type="AlphaFoldDB" id="A0A0K8ST01"/>
<feature type="region of interest" description="Disordered" evidence="1">
    <location>
        <begin position="39"/>
        <end position="100"/>
    </location>
</feature>
<protein>
    <submittedName>
        <fullName evidence="2">Uncharacterized protein</fullName>
    </submittedName>
</protein>
<accession>A0A0K8ST01</accession>